<gene>
    <name evidence="1" type="ORF">KUF71_011318</name>
</gene>
<dbReference type="PANTHER" id="PTHR31025">
    <property type="entry name" value="SI:CH211-196P9.1-RELATED"/>
    <property type="match status" value="1"/>
</dbReference>
<reference evidence="1" key="1">
    <citation type="submission" date="2021-07" db="EMBL/GenBank/DDBJ databases">
        <authorList>
            <person name="Catto M.A."/>
            <person name="Jacobson A."/>
            <person name="Kennedy G."/>
            <person name="Labadie P."/>
            <person name="Hunt B.G."/>
            <person name="Srinivasan R."/>
        </authorList>
    </citation>
    <scope>NUCLEOTIDE SEQUENCE</scope>
    <source>
        <strain evidence="1">PL_HMW_Pooled</strain>
        <tissue evidence="1">Head</tissue>
    </source>
</reference>
<dbReference type="AlphaFoldDB" id="A0AAE1I2X4"/>
<dbReference type="Proteomes" id="UP001219518">
    <property type="component" value="Unassembled WGS sequence"/>
</dbReference>
<dbReference type="EMBL" id="JAHWGI010001434">
    <property type="protein sequence ID" value="KAK3931990.1"/>
    <property type="molecule type" value="Genomic_DNA"/>
</dbReference>
<keyword evidence="2" id="KW-1185">Reference proteome</keyword>
<sequence>MPLVTVSTPERGERIFVMGDTIEALRQSAIKAFNLPVGESYEVCRESDGVKILTDEVLHFLSNSESNGKNLEVLLSPSSTAQSECAQTTPTSTVSNVLGNIGNSNSQASYPPLPMRNIVEILNPILEVALNPDDGQVTPLQYFQMKKVAIRETYQEISKFIRKKAKSYSFPTAKHYAQLVLSYDSGKFSRLFEVKVGSTVKSGLSAFTLQIYNNLNYRKTEKKTRRPRRRLLETQSEEDVDDVVPLPSEITSASYGCAAYAATLPPDETEESQEKSRIDLLSMDPDSTEASVLMERTYPTQRAVINQRKVKDVFIMWPLLKHRTHLCSHADRLLGKDVRNVWSHNLGNKCGRFNDYMLAHFASENKKKSTTITRSMLSLLKEKDQVDGILQQEQANSLALFPLLVGYNKEDSNLLFRVMPATTTTEELKEIDCQLPVLIIRGESLFDPLASTDLIVGNERVSTVNAIDGFLLVFLSYFVFGLQYPKNLSSSLEFIQRLLLDINPEVGSKKERTPRDANYIDAKVRQLTEQLTFHCSAWNVCRF</sequence>
<dbReference type="Gene3D" id="3.10.20.10">
    <property type="match status" value="1"/>
</dbReference>
<dbReference type="GO" id="GO:0016301">
    <property type="term" value="F:kinase activity"/>
    <property type="evidence" value="ECO:0007669"/>
    <property type="project" value="UniProtKB-KW"/>
</dbReference>
<name>A0AAE1I2X4_9NEOP</name>
<protein>
    <submittedName>
        <fullName evidence="1">Serine/threonine-protein kinase PDK1</fullName>
    </submittedName>
</protein>
<keyword evidence="1" id="KW-0418">Kinase</keyword>
<dbReference type="PANTHER" id="PTHR31025:SF22">
    <property type="entry name" value="IP13529P"/>
    <property type="match status" value="1"/>
</dbReference>
<organism evidence="1 2">
    <name type="scientific">Frankliniella fusca</name>
    <dbReference type="NCBI Taxonomy" id="407009"/>
    <lineage>
        <taxon>Eukaryota</taxon>
        <taxon>Metazoa</taxon>
        <taxon>Ecdysozoa</taxon>
        <taxon>Arthropoda</taxon>
        <taxon>Hexapoda</taxon>
        <taxon>Insecta</taxon>
        <taxon>Pterygota</taxon>
        <taxon>Neoptera</taxon>
        <taxon>Paraneoptera</taxon>
        <taxon>Thysanoptera</taxon>
        <taxon>Terebrantia</taxon>
        <taxon>Thripoidea</taxon>
        <taxon>Thripidae</taxon>
        <taxon>Frankliniella</taxon>
    </lineage>
</organism>
<evidence type="ECO:0000313" key="1">
    <source>
        <dbReference type="EMBL" id="KAK3931990.1"/>
    </source>
</evidence>
<reference evidence="1" key="2">
    <citation type="journal article" date="2023" name="BMC Genomics">
        <title>Pest status, molecular evolution, and epigenetic factors derived from the genome assembly of Frankliniella fusca, a thysanopteran phytovirus vector.</title>
        <authorList>
            <person name="Catto M.A."/>
            <person name="Labadie P.E."/>
            <person name="Jacobson A.L."/>
            <person name="Kennedy G.G."/>
            <person name="Srinivasan R."/>
            <person name="Hunt B.G."/>
        </authorList>
    </citation>
    <scope>NUCLEOTIDE SEQUENCE</scope>
    <source>
        <strain evidence="1">PL_HMW_Pooled</strain>
    </source>
</reference>
<comment type="caution">
    <text evidence="1">The sequence shown here is derived from an EMBL/GenBank/DDBJ whole genome shotgun (WGS) entry which is preliminary data.</text>
</comment>
<keyword evidence="1" id="KW-0808">Transferase</keyword>
<proteinExistence type="predicted"/>
<evidence type="ECO:0000313" key="2">
    <source>
        <dbReference type="Proteomes" id="UP001219518"/>
    </source>
</evidence>
<accession>A0AAE1I2X4</accession>